<dbReference type="InterPro" id="IPR016135">
    <property type="entry name" value="UBQ-conjugating_enzyme/RWD"/>
</dbReference>
<evidence type="ECO:0000256" key="7">
    <source>
        <dbReference type="RuleBase" id="RU362109"/>
    </source>
</evidence>
<evidence type="ECO:0000256" key="3">
    <source>
        <dbReference type="ARBA" id="ARBA00022741"/>
    </source>
</evidence>
<protein>
    <recommendedName>
        <fullName evidence="1">E2 ubiquitin-conjugating enzyme</fullName>
        <ecNumber evidence="1">2.3.2.23</ecNumber>
    </recommendedName>
</protein>
<evidence type="ECO:0000256" key="5">
    <source>
        <dbReference type="ARBA" id="ARBA00022840"/>
    </source>
</evidence>
<evidence type="ECO:0000256" key="6">
    <source>
        <dbReference type="PROSITE-ProRule" id="PRU10133"/>
    </source>
</evidence>
<dbReference type="EC" id="2.3.2.23" evidence="1"/>
<dbReference type="SUPFAM" id="SSF54495">
    <property type="entry name" value="UBC-like"/>
    <property type="match status" value="1"/>
</dbReference>
<feature type="domain" description="UBC core" evidence="9">
    <location>
        <begin position="7"/>
        <end position="154"/>
    </location>
</feature>
<evidence type="ECO:0000256" key="1">
    <source>
        <dbReference type="ARBA" id="ARBA00012486"/>
    </source>
</evidence>
<dbReference type="SMART" id="SM00212">
    <property type="entry name" value="UBCc"/>
    <property type="match status" value="1"/>
</dbReference>
<dbReference type="GO" id="GO:0061631">
    <property type="term" value="F:ubiquitin conjugating enzyme activity"/>
    <property type="evidence" value="ECO:0007669"/>
    <property type="project" value="UniProtKB-EC"/>
</dbReference>
<evidence type="ECO:0000313" key="10">
    <source>
        <dbReference type="EMBL" id="KAF7255928.1"/>
    </source>
</evidence>
<keyword evidence="3 7" id="KW-0547">Nucleotide-binding</keyword>
<evidence type="ECO:0000256" key="8">
    <source>
        <dbReference type="SAM" id="MobiDB-lite"/>
    </source>
</evidence>
<dbReference type="PROSITE" id="PS50127">
    <property type="entry name" value="UBC_2"/>
    <property type="match status" value="1"/>
</dbReference>
<reference evidence="10" key="1">
    <citation type="submission" date="2019-07" db="EMBL/GenBank/DDBJ databases">
        <title>Annotation for the trematode Paragonimus miyazaki's.</title>
        <authorList>
            <person name="Choi Y.-J."/>
        </authorList>
    </citation>
    <scope>NUCLEOTIDE SEQUENCE</scope>
    <source>
        <strain evidence="10">Japan</strain>
    </source>
</reference>
<organism evidence="10 11">
    <name type="scientific">Paragonimus skrjabini miyazakii</name>
    <dbReference type="NCBI Taxonomy" id="59628"/>
    <lineage>
        <taxon>Eukaryota</taxon>
        <taxon>Metazoa</taxon>
        <taxon>Spiralia</taxon>
        <taxon>Lophotrochozoa</taxon>
        <taxon>Platyhelminthes</taxon>
        <taxon>Trematoda</taxon>
        <taxon>Digenea</taxon>
        <taxon>Plagiorchiida</taxon>
        <taxon>Troglotremata</taxon>
        <taxon>Troglotrematidae</taxon>
        <taxon>Paragonimus</taxon>
    </lineage>
</organism>
<comment type="caution">
    <text evidence="10">The sequence shown here is derived from an EMBL/GenBank/DDBJ whole genome shotgun (WGS) entry which is preliminary data.</text>
</comment>
<keyword evidence="5 7" id="KW-0067">ATP-binding</keyword>
<evidence type="ECO:0000313" key="11">
    <source>
        <dbReference type="Proteomes" id="UP000822476"/>
    </source>
</evidence>
<dbReference type="GO" id="GO:0005524">
    <property type="term" value="F:ATP binding"/>
    <property type="evidence" value="ECO:0007669"/>
    <property type="project" value="UniProtKB-UniRule"/>
</dbReference>
<dbReference type="Proteomes" id="UP000822476">
    <property type="component" value="Unassembled WGS sequence"/>
</dbReference>
<dbReference type="EMBL" id="JTDE01003549">
    <property type="protein sequence ID" value="KAF7255928.1"/>
    <property type="molecule type" value="Genomic_DNA"/>
</dbReference>
<sequence length="216" mass="24179">MENLYPHAVKRISKEIREILKESIDGVKVIVNEQDLTDVQAVIDGPVGTPYDGGKFHIKLAISEKYPREPPKGFFFTKIFHPNVAPLTGEICVNTLKTDWKSDLGVKHVLLVIRCLLVNPNPQSALNEEAGRLFQEDYNEYVSQAQLYTDIHACNHLRDVKPVERLLSEGRSTINAKIHPDVGDSVSILRDANGPSPKKPTGQRHISATKKALKRL</sequence>
<dbReference type="Pfam" id="PF00179">
    <property type="entry name" value="UQ_con"/>
    <property type="match status" value="1"/>
</dbReference>
<dbReference type="InterPro" id="IPR023313">
    <property type="entry name" value="UBQ-conjugating_AS"/>
</dbReference>
<keyword evidence="11" id="KW-1185">Reference proteome</keyword>
<feature type="active site" description="Glycyl thioester intermediate" evidence="6">
    <location>
        <position position="92"/>
    </location>
</feature>
<proteinExistence type="inferred from homology"/>
<dbReference type="PROSITE" id="PS00183">
    <property type="entry name" value="UBC_1"/>
    <property type="match status" value="1"/>
</dbReference>
<dbReference type="FunFam" id="3.10.110.10:FF:000031">
    <property type="entry name" value="Ubiquitin-conjugating enzyme E2 22"/>
    <property type="match status" value="1"/>
</dbReference>
<evidence type="ECO:0000256" key="2">
    <source>
        <dbReference type="ARBA" id="ARBA00022679"/>
    </source>
</evidence>
<dbReference type="Gene3D" id="3.10.110.10">
    <property type="entry name" value="Ubiquitin Conjugating Enzyme"/>
    <property type="match status" value="1"/>
</dbReference>
<dbReference type="InterPro" id="IPR000608">
    <property type="entry name" value="UBC"/>
</dbReference>
<dbReference type="OrthoDB" id="10069349at2759"/>
<dbReference type="InterPro" id="IPR050113">
    <property type="entry name" value="Ub_conjugating_enzyme"/>
</dbReference>
<feature type="compositionally biased region" description="Basic residues" evidence="8">
    <location>
        <begin position="207"/>
        <end position="216"/>
    </location>
</feature>
<evidence type="ECO:0000256" key="4">
    <source>
        <dbReference type="ARBA" id="ARBA00022786"/>
    </source>
</evidence>
<dbReference type="PANTHER" id="PTHR24067">
    <property type="entry name" value="UBIQUITIN-CONJUGATING ENZYME E2"/>
    <property type="match status" value="1"/>
</dbReference>
<gene>
    <name evidence="10" type="ORF">EG68_06348</name>
</gene>
<name>A0A8S9YVQ0_9TREM</name>
<evidence type="ECO:0000259" key="9">
    <source>
        <dbReference type="PROSITE" id="PS50127"/>
    </source>
</evidence>
<accession>A0A8S9YVQ0</accession>
<feature type="region of interest" description="Disordered" evidence="8">
    <location>
        <begin position="185"/>
        <end position="216"/>
    </location>
</feature>
<dbReference type="AlphaFoldDB" id="A0A8S9YVQ0"/>
<comment type="similarity">
    <text evidence="7">Belongs to the ubiquitin-conjugating enzyme family.</text>
</comment>
<keyword evidence="2" id="KW-0808">Transferase</keyword>
<dbReference type="CDD" id="cd23804">
    <property type="entry name" value="UBCc_UBE2S"/>
    <property type="match status" value="1"/>
</dbReference>
<keyword evidence="4 7" id="KW-0833">Ubl conjugation pathway</keyword>